<gene>
    <name evidence="1" type="ORF">SBF1_5620002</name>
</gene>
<name>A0A2U3LJZ4_9FIRM</name>
<evidence type="ECO:0000313" key="2">
    <source>
        <dbReference type="Proteomes" id="UP000238916"/>
    </source>
</evidence>
<dbReference type="Proteomes" id="UP000238916">
    <property type="component" value="Unassembled WGS sequence"/>
</dbReference>
<evidence type="ECO:0000313" key="1">
    <source>
        <dbReference type="EMBL" id="SPF52223.1"/>
    </source>
</evidence>
<dbReference type="EMBL" id="OMOF01000515">
    <property type="protein sequence ID" value="SPF52223.1"/>
    <property type="molecule type" value="Genomic_DNA"/>
</dbReference>
<reference evidence="2" key="1">
    <citation type="submission" date="2018-02" db="EMBL/GenBank/DDBJ databases">
        <authorList>
            <person name="Hausmann B."/>
        </authorList>
    </citation>
    <scope>NUCLEOTIDE SEQUENCE [LARGE SCALE GENOMIC DNA]</scope>
    <source>
        <strain evidence="2">Peat soil MAG SbF1</strain>
    </source>
</reference>
<sequence>MAQTIKVTFFQLLDIALITYCIPYHGIYYTAGSTTGFLDDLCIGPLLERMLEALRRHDIYVAGSERYDDPRAQLLQGSAWNAVRPQVLRTLDWFSNAEKSLAPLEKELDSAYRNTVDRWEKRRTSPTLSGRTGGPIKCVRFHSECDYSLEHPLHRARIRYPTWRWKIRR</sequence>
<organism evidence="1 2">
    <name type="scientific">Candidatus Desulfosporosinus infrequens</name>
    <dbReference type="NCBI Taxonomy" id="2043169"/>
    <lineage>
        <taxon>Bacteria</taxon>
        <taxon>Bacillati</taxon>
        <taxon>Bacillota</taxon>
        <taxon>Clostridia</taxon>
        <taxon>Eubacteriales</taxon>
        <taxon>Desulfitobacteriaceae</taxon>
        <taxon>Desulfosporosinus</taxon>
    </lineage>
</organism>
<dbReference type="AlphaFoldDB" id="A0A2U3LJZ4"/>
<protein>
    <submittedName>
        <fullName evidence="1">Uncharacterized protein</fullName>
    </submittedName>
</protein>
<accession>A0A2U3LJZ4</accession>
<proteinExistence type="predicted"/>